<feature type="domain" description="Response regulatory" evidence="2">
    <location>
        <begin position="1"/>
        <end position="110"/>
    </location>
</feature>
<dbReference type="PROSITE" id="PS50110">
    <property type="entry name" value="RESPONSE_REGULATORY"/>
    <property type="match status" value="1"/>
</dbReference>
<protein>
    <submittedName>
        <fullName evidence="3">Response regulator</fullName>
    </submittedName>
</protein>
<dbReference type="AlphaFoldDB" id="A0A418XA86"/>
<dbReference type="SMART" id="SM00448">
    <property type="entry name" value="REC"/>
    <property type="match status" value="1"/>
</dbReference>
<dbReference type="Proteomes" id="UP000284006">
    <property type="component" value="Unassembled WGS sequence"/>
</dbReference>
<keyword evidence="1" id="KW-0597">Phosphoprotein</keyword>
<sequence length="119" mass="13523">MTIRRAFGEINVANPVVNMEHGEAALAYLNDPECEQPCIILLDLNMPVMNGIEFLDAIKRHEHLRRVPVIVLTTSAEEPDKVSSFNLGVAGYMVKPVDYRKFVEMMRSIDSYWTISELP</sequence>
<dbReference type="CDD" id="cd17557">
    <property type="entry name" value="REC_Rcp-like"/>
    <property type="match status" value="1"/>
</dbReference>
<comment type="caution">
    <text evidence="3">The sequence shown here is derived from an EMBL/GenBank/DDBJ whole genome shotgun (WGS) entry which is preliminary data.</text>
</comment>
<keyword evidence="4" id="KW-1185">Reference proteome</keyword>
<dbReference type="Pfam" id="PF00072">
    <property type="entry name" value="Response_reg"/>
    <property type="match status" value="1"/>
</dbReference>
<evidence type="ECO:0000313" key="4">
    <source>
        <dbReference type="Proteomes" id="UP000284006"/>
    </source>
</evidence>
<evidence type="ECO:0000313" key="3">
    <source>
        <dbReference type="EMBL" id="RJG09380.1"/>
    </source>
</evidence>
<dbReference type="InterPro" id="IPR011006">
    <property type="entry name" value="CheY-like_superfamily"/>
</dbReference>
<organism evidence="3 4">
    <name type="scientific">Massilia cavernae</name>
    <dbReference type="NCBI Taxonomy" id="2320864"/>
    <lineage>
        <taxon>Bacteria</taxon>
        <taxon>Pseudomonadati</taxon>
        <taxon>Pseudomonadota</taxon>
        <taxon>Betaproteobacteria</taxon>
        <taxon>Burkholderiales</taxon>
        <taxon>Oxalobacteraceae</taxon>
        <taxon>Telluria group</taxon>
        <taxon>Massilia</taxon>
    </lineage>
</organism>
<dbReference type="OrthoDB" id="9793549at2"/>
<gene>
    <name evidence="3" type="ORF">D3872_23055</name>
</gene>
<dbReference type="InterPro" id="IPR001789">
    <property type="entry name" value="Sig_transdc_resp-reg_receiver"/>
</dbReference>
<evidence type="ECO:0000259" key="2">
    <source>
        <dbReference type="PROSITE" id="PS50110"/>
    </source>
</evidence>
<dbReference type="EMBL" id="QYUP01000176">
    <property type="protein sequence ID" value="RJG09380.1"/>
    <property type="molecule type" value="Genomic_DNA"/>
</dbReference>
<dbReference type="InterPro" id="IPR052893">
    <property type="entry name" value="TCS_response_regulator"/>
</dbReference>
<name>A0A418XA86_9BURK</name>
<proteinExistence type="predicted"/>
<dbReference type="PANTHER" id="PTHR44520">
    <property type="entry name" value="RESPONSE REGULATOR RCP1-RELATED"/>
    <property type="match status" value="1"/>
</dbReference>
<dbReference type="GO" id="GO:0000160">
    <property type="term" value="P:phosphorelay signal transduction system"/>
    <property type="evidence" value="ECO:0007669"/>
    <property type="project" value="InterPro"/>
</dbReference>
<feature type="modified residue" description="4-aspartylphosphate" evidence="1">
    <location>
        <position position="43"/>
    </location>
</feature>
<reference evidence="3 4" key="1">
    <citation type="submission" date="2018-09" db="EMBL/GenBank/DDBJ databases">
        <authorList>
            <person name="Zhu H."/>
        </authorList>
    </citation>
    <scope>NUCLEOTIDE SEQUENCE [LARGE SCALE GENOMIC DNA]</scope>
    <source>
        <strain evidence="3 4">K1S02-61</strain>
    </source>
</reference>
<accession>A0A418XA86</accession>
<dbReference type="SUPFAM" id="SSF52172">
    <property type="entry name" value="CheY-like"/>
    <property type="match status" value="1"/>
</dbReference>
<dbReference type="Gene3D" id="3.40.50.2300">
    <property type="match status" value="1"/>
</dbReference>
<evidence type="ECO:0000256" key="1">
    <source>
        <dbReference type="PROSITE-ProRule" id="PRU00169"/>
    </source>
</evidence>